<protein>
    <recommendedName>
        <fullName evidence="4">Arrestin C-terminal-like domain-containing protein</fullName>
    </recommendedName>
</protein>
<evidence type="ECO:0000256" key="1">
    <source>
        <dbReference type="ARBA" id="ARBA00005298"/>
    </source>
</evidence>
<dbReference type="GO" id="GO:0031625">
    <property type="term" value="F:ubiquitin protein ligase binding"/>
    <property type="evidence" value="ECO:0007669"/>
    <property type="project" value="TreeGrafter"/>
</dbReference>
<dbReference type="Pfam" id="PF02752">
    <property type="entry name" value="Arrestin_C"/>
    <property type="match status" value="1"/>
</dbReference>
<dbReference type="InterPro" id="IPR011021">
    <property type="entry name" value="Arrestin-like_N"/>
</dbReference>
<feature type="region of interest" description="Disordered" evidence="3">
    <location>
        <begin position="595"/>
        <end position="623"/>
    </location>
</feature>
<evidence type="ECO:0000313" key="6">
    <source>
        <dbReference type="Proteomes" id="UP001283341"/>
    </source>
</evidence>
<comment type="similarity">
    <text evidence="1">Belongs to the arrestin family.</text>
</comment>
<organism evidence="5 6">
    <name type="scientific">Apodospora peruviana</name>
    <dbReference type="NCBI Taxonomy" id="516989"/>
    <lineage>
        <taxon>Eukaryota</taxon>
        <taxon>Fungi</taxon>
        <taxon>Dikarya</taxon>
        <taxon>Ascomycota</taxon>
        <taxon>Pezizomycotina</taxon>
        <taxon>Sordariomycetes</taxon>
        <taxon>Sordariomycetidae</taxon>
        <taxon>Sordariales</taxon>
        <taxon>Lasiosphaeriaceae</taxon>
        <taxon>Apodospora</taxon>
    </lineage>
</organism>
<dbReference type="Gene3D" id="2.60.40.640">
    <property type="match status" value="1"/>
</dbReference>
<evidence type="ECO:0000256" key="3">
    <source>
        <dbReference type="SAM" id="MobiDB-lite"/>
    </source>
</evidence>
<feature type="compositionally biased region" description="Polar residues" evidence="3">
    <location>
        <begin position="489"/>
        <end position="503"/>
    </location>
</feature>
<dbReference type="GO" id="GO:0070086">
    <property type="term" value="P:ubiquitin-dependent endocytosis"/>
    <property type="evidence" value="ECO:0007669"/>
    <property type="project" value="TreeGrafter"/>
</dbReference>
<feature type="region of interest" description="Disordered" evidence="3">
    <location>
        <begin position="388"/>
        <end position="413"/>
    </location>
</feature>
<reference evidence="5" key="1">
    <citation type="journal article" date="2023" name="Mol. Phylogenet. Evol.">
        <title>Genome-scale phylogeny and comparative genomics of the fungal order Sordariales.</title>
        <authorList>
            <person name="Hensen N."/>
            <person name="Bonometti L."/>
            <person name="Westerberg I."/>
            <person name="Brannstrom I.O."/>
            <person name="Guillou S."/>
            <person name="Cros-Aarteil S."/>
            <person name="Calhoun S."/>
            <person name="Haridas S."/>
            <person name="Kuo A."/>
            <person name="Mondo S."/>
            <person name="Pangilinan J."/>
            <person name="Riley R."/>
            <person name="LaButti K."/>
            <person name="Andreopoulos B."/>
            <person name="Lipzen A."/>
            <person name="Chen C."/>
            <person name="Yan M."/>
            <person name="Daum C."/>
            <person name="Ng V."/>
            <person name="Clum A."/>
            <person name="Steindorff A."/>
            <person name="Ohm R.A."/>
            <person name="Martin F."/>
            <person name="Silar P."/>
            <person name="Natvig D.O."/>
            <person name="Lalanne C."/>
            <person name="Gautier V."/>
            <person name="Ament-Velasquez S.L."/>
            <person name="Kruys A."/>
            <person name="Hutchinson M.I."/>
            <person name="Powell A.J."/>
            <person name="Barry K."/>
            <person name="Miller A.N."/>
            <person name="Grigoriev I.V."/>
            <person name="Debuchy R."/>
            <person name="Gladieux P."/>
            <person name="Hiltunen Thoren M."/>
            <person name="Johannesson H."/>
        </authorList>
    </citation>
    <scope>NUCLEOTIDE SEQUENCE</scope>
    <source>
        <strain evidence="5">CBS 118394</strain>
    </source>
</reference>
<dbReference type="PANTHER" id="PTHR11188">
    <property type="entry name" value="ARRESTIN DOMAIN CONTAINING PROTEIN"/>
    <property type="match status" value="1"/>
</dbReference>
<dbReference type="Proteomes" id="UP001283341">
    <property type="component" value="Unassembled WGS sequence"/>
</dbReference>
<sequence length="660" mass="72169">MVFRRLAPSKSSPALFEIRLDNDFIVFRGNEHESSGQLLKGVVVLCLISPLKVEEISLRLTGSLKLNWNDTRVTSTGMTNHRVDRTTVIYQHKWPHLGDLPTRATDAAHPRAVTLEPGNYEYPFELMLPGDLTESVEGLREGTISYKLKATISRGFISSDIHAYKRLRIIRTLDPSALEFLHAMSVENIWPNKVEYSIMVPQKAVVFGSSIPLETRFTPLLKGLELGDVTVKLMEAHDIVLQSSTGHTLREYRKEQEVAGWTIPMSRDEHWQDMIEDTGQEGWVMKAQLDLPRKLGRCIQDVNTQGIKVRHKLKLVVALKNPDGHISELRATLPVSIFISPNMPLDEDGNLVRQQPQGGAASTPPAAMNSIAPPGYGEHVLDQLYDEVDPTGLQTPPPRSGVSTPNNGHSRAGSAENLTAMLHGSMAITPAALSSRLQSVSLEQSNRSQSWSSLSAAAASSVNGPASGTATPRHQIEITHFSPPPTAPLSRQNSDENSPGTSTPEHDDYLEMAQLNKVPSYQTAVKTPARQLSYSEGFSLPNYETATSAPGSRSNSAPASRSNSAPASPQHEIREPSMSTATGVVGGMLEAIEEAPQESASPTTASPPSPPTRSPRPAMGRRRLSSHGIASFLHSYHHGSHTVDDERRRLHLIQARERVA</sequence>
<dbReference type="Pfam" id="PF00339">
    <property type="entry name" value="Arrestin_N"/>
    <property type="match status" value="1"/>
</dbReference>
<accession>A0AAE0I143</accession>
<dbReference type="PANTHER" id="PTHR11188:SF17">
    <property type="entry name" value="FI21816P1"/>
    <property type="match status" value="1"/>
</dbReference>
<dbReference type="AlphaFoldDB" id="A0AAE0I143"/>
<dbReference type="GO" id="GO:0030674">
    <property type="term" value="F:protein-macromolecule adaptor activity"/>
    <property type="evidence" value="ECO:0007669"/>
    <property type="project" value="TreeGrafter"/>
</dbReference>
<gene>
    <name evidence="5" type="ORF">B0H66DRAFT_604478</name>
</gene>
<comment type="caution">
    <text evidence="5">The sequence shown here is derived from an EMBL/GenBank/DDBJ whole genome shotgun (WGS) entry which is preliminary data.</text>
</comment>
<feature type="compositionally biased region" description="Pro residues" evidence="3">
    <location>
        <begin position="605"/>
        <end position="614"/>
    </location>
</feature>
<dbReference type="EMBL" id="JAUEDM010000005">
    <property type="protein sequence ID" value="KAK3316167.1"/>
    <property type="molecule type" value="Genomic_DNA"/>
</dbReference>
<dbReference type="GO" id="GO:0005829">
    <property type="term" value="C:cytosol"/>
    <property type="evidence" value="ECO:0007669"/>
    <property type="project" value="TreeGrafter"/>
</dbReference>
<dbReference type="SMART" id="SM01017">
    <property type="entry name" value="Arrestin_C"/>
    <property type="match status" value="1"/>
</dbReference>
<evidence type="ECO:0000256" key="2">
    <source>
        <dbReference type="ARBA" id="ARBA00038766"/>
    </source>
</evidence>
<feature type="region of interest" description="Disordered" evidence="3">
    <location>
        <begin position="348"/>
        <end position="375"/>
    </location>
</feature>
<proteinExistence type="inferred from homology"/>
<evidence type="ECO:0000313" key="5">
    <source>
        <dbReference type="EMBL" id="KAK3316167.1"/>
    </source>
</evidence>
<dbReference type="InterPro" id="IPR011022">
    <property type="entry name" value="Arrestin_C-like"/>
</dbReference>
<feature type="domain" description="Arrestin C-terminal-like" evidence="4">
    <location>
        <begin position="190"/>
        <end position="342"/>
    </location>
</feature>
<comment type="subunit">
    <text evidence="2">Interacts with hulA.</text>
</comment>
<dbReference type="SUPFAM" id="SSF81296">
    <property type="entry name" value="E set domains"/>
    <property type="match status" value="1"/>
</dbReference>
<dbReference type="InterPro" id="IPR014752">
    <property type="entry name" value="Arrestin-like_C"/>
</dbReference>
<reference evidence="5" key="2">
    <citation type="submission" date="2023-06" db="EMBL/GenBank/DDBJ databases">
        <authorList>
            <consortium name="Lawrence Berkeley National Laboratory"/>
            <person name="Haridas S."/>
            <person name="Hensen N."/>
            <person name="Bonometti L."/>
            <person name="Westerberg I."/>
            <person name="Brannstrom I.O."/>
            <person name="Guillou S."/>
            <person name="Cros-Aarteil S."/>
            <person name="Calhoun S."/>
            <person name="Kuo A."/>
            <person name="Mondo S."/>
            <person name="Pangilinan J."/>
            <person name="Riley R."/>
            <person name="Labutti K."/>
            <person name="Andreopoulos B."/>
            <person name="Lipzen A."/>
            <person name="Chen C."/>
            <person name="Yanf M."/>
            <person name="Daum C."/>
            <person name="Ng V."/>
            <person name="Clum A."/>
            <person name="Steindorff A."/>
            <person name="Ohm R."/>
            <person name="Martin F."/>
            <person name="Silar P."/>
            <person name="Natvig D."/>
            <person name="Lalanne C."/>
            <person name="Gautier V."/>
            <person name="Ament-Velasquez S.L."/>
            <person name="Kruys A."/>
            <person name="Hutchinson M.I."/>
            <person name="Powell A.J."/>
            <person name="Barry K."/>
            <person name="Miller A.N."/>
            <person name="Grigoriev I.V."/>
            <person name="Debuchy R."/>
            <person name="Gladieux P."/>
            <person name="Thoren M.H."/>
            <person name="Johannesson H."/>
        </authorList>
    </citation>
    <scope>NUCLEOTIDE SEQUENCE</scope>
    <source>
        <strain evidence="5">CBS 118394</strain>
    </source>
</reference>
<feature type="compositionally biased region" description="Low complexity" evidence="3">
    <location>
        <begin position="548"/>
        <end position="569"/>
    </location>
</feature>
<dbReference type="InterPro" id="IPR014756">
    <property type="entry name" value="Ig_E-set"/>
</dbReference>
<dbReference type="InterPro" id="IPR050357">
    <property type="entry name" value="Arrestin_domain-protein"/>
</dbReference>
<name>A0AAE0I143_9PEZI</name>
<feature type="region of interest" description="Disordered" evidence="3">
    <location>
        <begin position="543"/>
        <end position="577"/>
    </location>
</feature>
<evidence type="ECO:0000259" key="4">
    <source>
        <dbReference type="SMART" id="SM01017"/>
    </source>
</evidence>
<feature type="region of interest" description="Disordered" evidence="3">
    <location>
        <begin position="478"/>
        <end position="506"/>
    </location>
</feature>
<keyword evidence="6" id="KW-1185">Reference proteome</keyword>
<dbReference type="GO" id="GO:0005886">
    <property type="term" value="C:plasma membrane"/>
    <property type="evidence" value="ECO:0007669"/>
    <property type="project" value="TreeGrafter"/>
</dbReference>